<dbReference type="EMBL" id="CP065425">
    <property type="protein sequence ID" value="QQZ10041.1"/>
    <property type="molecule type" value="Genomic_DNA"/>
</dbReference>
<organism evidence="1 2">
    <name type="scientific">Heyndrickxia vini</name>
    <dbReference type="NCBI Taxonomy" id="1476025"/>
    <lineage>
        <taxon>Bacteria</taxon>
        <taxon>Bacillati</taxon>
        <taxon>Bacillota</taxon>
        <taxon>Bacilli</taxon>
        <taxon>Bacillales</taxon>
        <taxon>Bacillaceae</taxon>
        <taxon>Heyndrickxia</taxon>
    </lineage>
</organism>
<proteinExistence type="predicted"/>
<gene>
    <name evidence="1" type="ORF">I5776_03480</name>
</gene>
<keyword evidence="2" id="KW-1185">Reference proteome</keyword>
<dbReference type="Proteomes" id="UP000595691">
    <property type="component" value="Chromosome"/>
</dbReference>
<name>A0ABX7E378_9BACI</name>
<evidence type="ECO:0000313" key="2">
    <source>
        <dbReference type="Proteomes" id="UP000595691"/>
    </source>
</evidence>
<dbReference type="RefSeq" id="WP_202778989.1">
    <property type="nucleotide sequence ID" value="NZ_CP065425.1"/>
</dbReference>
<evidence type="ECO:0000313" key="1">
    <source>
        <dbReference type="EMBL" id="QQZ10041.1"/>
    </source>
</evidence>
<dbReference type="Pfam" id="PF06338">
    <property type="entry name" value="ComK"/>
    <property type="match status" value="1"/>
</dbReference>
<protein>
    <submittedName>
        <fullName evidence="1">Competence protein ComK</fullName>
    </submittedName>
</protein>
<accession>A0ABX7E378</accession>
<reference evidence="1 2" key="1">
    <citation type="submission" date="2020-11" db="EMBL/GenBank/DDBJ databases">
        <title>Taxonomic evaluation of the Bacillus sporothermodurans group of bacteria based on whole genome sequences.</title>
        <authorList>
            <person name="Fiedler G."/>
            <person name="Herbstmann A.-D."/>
            <person name="Doll E."/>
            <person name="Wenning M."/>
            <person name="Brinks E."/>
            <person name="Kabisch J."/>
            <person name="Breitenwieser F."/>
            <person name="Lappann M."/>
            <person name="Boehnlein C."/>
            <person name="Franz C."/>
        </authorList>
    </citation>
    <scope>NUCLEOTIDE SEQUENCE [LARGE SCALE GENOMIC DNA]</scope>
    <source>
        <strain evidence="1 2">JCM 19841</strain>
    </source>
</reference>
<sequence length="166" mass="19629">MKVVENYMISHTTMALETANHFELNTKIYDVEGIFYTKQTINQLLEQACGLYCTDYRGRIAAVRNAFQYDRKTPLVISPDEMLYAIPTHSPKTYHCKWIFPDHVKDAKKVLRHLHIYFYNGLTLEIDISKKTFDTQVERARNSLVHFANIKKNQLIYEKRGKYMKE</sequence>
<dbReference type="InterPro" id="IPR010461">
    <property type="entry name" value="ComK"/>
</dbReference>